<proteinExistence type="predicted"/>
<keyword evidence="2" id="KW-1185">Reference proteome</keyword>
<dbReference type="EC" id="3.1.3.-" evidence="1"/>
<dbReference type="NCBIfam" id="TIGR01490">
    <property type="entry name" value="HAD-SF-IB-hyp1"/>
    <property type="match status" value="1"/>
</dbReference>
<dbReference type="CDD" id="cd02612">
    <property type="entry name" value="HAD_PGPPase"/>
    <property type="match status" value="1"/>
</dbReference>
<dbReference type="EMBL" id="JBEXAC010000001">
    <property type="protein sequence ID" value="MET6997281.1"/>
    <property type="molecule type" value="Genomic_DNA"/>
</dbReference>
<gene>
    <name evidence="1" type="ORF">ABR189_07860</name>
</gene>
<dbReference type="Proteomes" id="UP001549749">
    <property type="component" value="Unassembled WGS sequence"/>
</dbReference>
<accession>A0ABV2T2N1</accession>
<protein>
    <submittedName>
        <fullName evidence="1">HAD family hydrolase</fullName>
        <ecNumber evidence="1">3.1.3.-</ecNumber>
    </submittedName>
</protein>
<dbReference type="Pfam" id="PF12710">
    <property type="entry name" value="HAD"/>
    <property type="match status" value="1"/>
</dbReference>
<sequence>MKPAIAFFDFDGTITNKDTLFEIIRFQKGSPALYRGLLRLSPALVLFKLKLVSNQDMKERVLRFFFKDTTVAQFREQCQAFCRERLPGMLRPHAVQAIKSHLSKGHQVVVVTASAHDWVAPWCKEMGIGCIGSVLEEQGQRITGNLVGLNCNGPQKVVRIREQFDLTAFREVYAYGDSSGDRDMLALAQHPHYKPFRN</sequence>
<organism evidence="1 2">
    <name type="scientific">Chitinophaga defluvii</name>
    <dbReference type="NCBI Taxonomy" id="3163343"/>
    <lineage>
        <taxon>Bacteria</taxon>
        <taxon>Pseudomonadati</taxon>
        <taxon>Bacteroidota</taxon>
        <taxon>Chitinophagia</taxon>
        <taxon>Chitinophagales</taxon>
        <taxon>Chitinophagaceae</taxon>
        <taxon>Chitinophaga</taxon>
    </lineage>
</organism>
<dbReference type="PANTHER" id="PTHR43344:SF14">
    <property type="entry name" value="HAD-IB FAMILY HYDROLASE"/>
    <property type="match status" value="1"/>
</dbReference>
<evidence type="ECO:0000313" key="1">
    <source>
        <dbReference type="EMBL" id="MET6997281.1"/>
    </source>
</evidence>
<comment type="caution">
    <text evidence="1">The sequence shown here is derived from an EMBL/GenBank/DDBJ whole genome shotgun (WGS) entry which is preliminary data.</text>
</comment>
<name>A0ABV2T2N1_9BACT</name>
<keyword evidence="1" id="KW-0378">Hydrolase</keyword>
<dbReference type="SUPFAM" id="SSF56784">
    <property type="entry name" value="HAD-like"/>
    <property type="match status" value="1"/>
</dbReference>
<dbReference type="Gene3D" id="1.20.1440.100">
    <property type="entry name" value="SG protein - dephosphorylation function"/>
    <property type="match status" value="1"/>
</dbReference>
<dbReference type="InterPro" id="IPR006385">
    <property type="entry name" value="HAD_hydro_SerB1"/>
</dbReference>
<dbReference type="RefSeq" id="WP_354659920.1">
    <property type="nucleotide sequence ID" value="NZ_JBEXAC010000001.1"/>
</dbReference>
<dbReference type="InterPro" id="IPR036412">
    <property type="entry name" value="HAD-like_sf"/>
</dbReference>
<dbReference type="InterPro" id="IPR050582">
    <property type="entry name" value="HAD-like_SerB"/>
</dbReference>
<reference evidence="1 2" key="1">
    <citation type="submission" date="2024-06" db="EMBL/GenBank/DDBJ databases">
        <title>Chitinophaga defluvii sp. nov., isolated from municipal sewage.</title>
        <authorList>
            <person name="Zhang L."/>
        </authorList>
    </citation>
    <scope>NUCLEOTIDE SEQUENCE [LARGE SCALE GENOMIC DNA]</scope>
    <source>
        <strain evidence="1 2">H8</strain>
    </source>
</reference>
<dbReference type="Gene3D" id="3.40.50.1000">
    <property type="entry name" value="HAD superfamily/HAD-like"/>
    <property type="match status" value="1"/>
</dbReference>
<evidence type="ECO:0000313" key="2">
    <source>
        <dbReference type="Proteomes" id="UP001549749"/>
    </source>
</evidence>
<dbReference type="InterPro" id="IPR023214">
    <property type="entry name" value="HAD_sf"/>
</dbReference>
<dbReference type="GO" id="GO:0016787">
    <property type="term" value="F:hydrolase activity"/>
    <property type="evidence" value="ECO:0007669"/>
    <property type="project" value="UniProtKB-KW"/>
</dbReference>
<dbReference type="NCBIfam" id="TIGR01488">
    <property type="entry name" value="HAD-SF-IB"/>
    <property type="match status" value="1"/>
</dbReference>
<dbReference type="PANTHER" id="PTHR43344">
    <property type="entry name" value="PHOSPHOSERINE PHOSPHATASE"/>
    <property type="match status" value="1"/>
</dbReference>